<evidence type="ECO:0000313" key="5">
    <source>
        <dbReference type="EMBL" id="MBB4839100.1"/>
    </source>
</evidence>
<sequence length="538" mass="56802">MAAAPITRTCSLALALLLALPAAAQQQQVVPEIDLRDYARARAADAAGEPVLAAPGYARALSAVPDDKVLAMRAYRQGLAAGDYALANRAAATLVGAKAAPPDTDILAFAMALHGRDRLGAEKALERMSKAQLDFLVPVLAAWLAIDRGEDPLPLLDTARGNPLAARFTNRHRALLLIATGKPDQGLFALAAARGTEDAPDVRIDAGIALLRTGRKREADRVFGDFAGATQAWRKREAKAGKPDAAFGAAHAFLNLAGDLGGEEMAPLSILLTRAALLLDPQEERARLLLAEALSKSGATDLALQTLAGIRADGPFARGAAAGRISALSRADRLPEALAEAKALAAAGNASAQEVTVYGELLFKAERYGDAAEAFGRALGKSDGDGGWELNYLHGAALDRAGKWDAALPALQRAVQLAPDEPEALTWLGNAQAERGVDLPGAQALLERARRLKPEDPEVIDSLGRAYYADGDLQKALPLLEKAVQLDPGGTRPNEHLGDLYWKIGRRMEARYAWRAAEVAAEAEDAERIKGKLANGLN</sequence>
<dbReference type="Gene3D" id="1.25.40.10">
    <property type="entry name" value="Tetratricopeptide repeat domain"/>
    <property type="match status" value="1"/>
</dbReference>
<dbReference type="InterPro" id="IPR051012">
    <property type="entry name" value="CellSynth/LPSAsmb/PSIAsmb"/>
</dbReference>
<keyword evidence="2 3" id="KW-0802">TPR repeat</keyword>
<feature type="repeat" description="TPR" evidence="3">
    <location>
        <begin position="457"/>
        <end position="490"/>
    </location>
</feature>
<dbReference type="SMART" id="SM00028">
    <property type="entry name" value="TPR"/>
    <property type="match status" value="3"/>
</dbReference>
<evidence type="ECO:0000313" key="6">
    <source>
        <dbReference type="Proteomes" id="UP000575241"/>
    </source>
</evidence>
<feature type="signal peptide" evidence="4">
    <location>
        <begin position="1"/>
        <end position="24"/>
    </location>
</feature>
<name>A0A7W7K2B8_9SPHN</name>
<reference evidence="5 6" key="1">
    <citation type="submission" date="2020-08" db="EMBL/GenBank/DDBJ databases">
        <title>Functional genomics of gut bacteria from endangered species of beetles.</title>
        <authorList>
            <person name="Carlos-Shanley C."/>
        </authorList>
    </citation>
    <scope>NUCLEOTIDE SEQUENCE [LARGE SCALE GENOMIC DNA]</scope>
    <source>
        <strain evidence="5 6">S00224</strain>
    </source>
</reference>
<feature type="chain" id="PRO_5031014152" evidence="4">
    <location>
        <begin position="25"/>
        <end position="538"/>
    </location>
</feature>
<dbReference type="PROSITE" id="PS50293">
    <property type="entry name" value="TPR_REGION"/>
    <property type="match status" value="1"/>
</dbReference>
<dbReference type="AlphaFoldDB" id="A0A7W7K2B8"/>
<evidence type="ECO:0000256" key="3">
    <source>
        <dbReference type="PROSITE-ProRule" id="PRU00339"/>
    </source>
</evidence>
<accession>A0A7W7K2B8</accession>
<dbReference type="InterPro" id="IPR019734">
    <property type="entry name" value="TPR_rpt"/>
</dbReference>
<organism evidence="5 6">
    <name type="scientific">Sphingomonas kyeonggiensis</name>
    <dbReference type="NCBI Taxonomy" id="1268553"/>
    <lineage>
        <taxon>Bacteria</taxon>
        <taxon>Pseudomonadati</taxon>
        <taxon>Pseudomonadota</taxon>
        <taxon>Alphaproteobacteria</taxon>
        <taxon>Sphingomonadales</taxon>
        <taxon>Sphingomonadaceae</taxon>
        <taxon>Sphingomonas</taxon>
    </lineage>
</organism>
<gene>
    <name evidence="5" type="ORF">HNP52_002169</name>
</gene>
<dbReference type="PROSITE" id="PS50005">
    <property type="entry name" value="TPR"/>
    <property type="match status" value="2"/>
</dbReference>
<dbReference type="PANTHER" id="PTHR45586">
    <property type="entry name" value="TPR REPEAT-CONTAINING PROTEIN PA4667"/>
    <property type="match status" value="1"/>
</dbReference>
<keyword evidence="6" id="KW-1185">Reference proteome</keyword>
<evidence type="ECO:0000256" key="4">
    <source>
        <dbReference type="SAM" id="SignalP"/>
    </source>
</evidence>
<dbReference type="InterPro" id="IPR011990">
    <property type="entry name" value="TPR-like_helical_dom_sf"/>
</dbReference>
<proteinExistence type="predicted"/>
<evidence type="ECO:0000256" key="1">
    <source>
        <dbReference type="ARBA" id="ARBA00022737"/>
    </source>
</evidence>
<dbReference type="Proteomes" id="UP000575241">
    <property type="component" value="Unassembled WGS sequence"/>
</dbReference>
<feature type="repeat" description="TPR" evidence="3">
    <location>
        <begin position="388"/>
        <end position="421"/>
    </location>
</feature>
<dbReference type="SUPFAM" id="SSF48452">
    <property type="entry name" value="TPR-like"/>
    <property type="match status" value="1"/>
</dbReference>
<dbReference type="InterPro" id="IPR013105">
    <property type="entry name" value="TPR_2"/>
</dbReference>
<dbReference type="Pfam" id="PF07719">
    <property type="entry name" value="TPR_2"/>
    <property type="match status" value="1"/>
</dbReference>
<keyword evidence="1" id="KW-0677">Repeat</keyword>
<protein>
    <submittedName>
        <fullName evidence="5">Flp pilus assembly protein TadD</fullName>
    </submittedName>
</protein>
<dbReference type="PANTHER" id="PTHR45586:SF1">
    <property type="entry name" value="LIPOPOLYSACCHARIDE ASSEMBLY PROTEIN B"/>
    <property type="match status" value="1"/>
</dbReference>
<comment type="caution">
    <text evidence="5">The sequence shown here is derived from an EMBL/GenBank/DDBJ whole genome shotgun (WGS) entry which is preliminary data.</text>
</comment>
<evidence type="ECO:0000256" key="2">
    <source>
        <dbReference type="ARBA" id="ARBA00022803"/>
    </source>
</evidence>
<dbReference type="EMBL" id="JACHLN010000002">
    <property type="protein sequence ID" value="MBB4839100.1"/>
    <property type="molecule type" value="Genomic_DNA"/>
</dbReference>
<dbReference type="Pfam" id="PF14559">
    <property type="entry name" value="TPR_19"/>
    <property type="match status" value="1"/>
</dbReference>
<keyword evidence="4" id="KW-0732">Signal</keyword>